<evidence type="ECO:0000313" key="8">
    <source>
        <dbReference type="EMBL" id="AUG59116.1"/>
    </source>
</evidence>
<evidence type="ECO:0000256" key="5">
    <source>
        <dbReference type="ARBA" id="ARBA00022884"/>
    </source>
</evidence>
<dbReference type="RefSeq" id="WP_101304007.1">
    <property type="nucleotide sequence ID" value="NZ_CP025197.1"/>
</dbReference>
<protein>
    <recommendedName>
        <fullName evidence="6 7">Ribonuclease P protein component</fullName>
        <shortName evidence="6">RNase P protein</shortName>
        <shortName evidence="6">RNaseP protein</shortName>
        <ecNumber evidence="6 7">3.1.26.5</ecNumber>
    </recommendedName>
    <alternativeName>
        <fullName evidence="6">Protein C5</fullName>
    </alternativeName>
</protein>
<dbReference type="GO" id="GO:0004526">
    <property type="term" value="F:ribonuclease P activity"/>
    <property type="evidence" value="ECO:0007669"/>
    <property type="project" value="UniProtKB-UniRule"/>
</dbReference>
<dbReference type="InterPro" id="IPR014721">
    <property type="entry name" value="Ribsml_uS5_D2-typ_fold_subgr"/>
</dbReference>
<dbReference type="GO" id="GO:0000049">
    <property type="term" value="F:tRNA binding"/>
    <property type="evidence" value="ECO:0007669"/>
    <property type="project" value="UniProtKB-UniRule"/>
</dbReference>
<dbReference type="Proteomes" id="UP000233534">
    <property type="component" value="Chromosome"/>
</dbReference>
<evidence type="ECO:0000313" key="9">
    <source>
        <dbReference type="EMBL" id="PQQ65820.1"/>
    </source>
</evidence>
<dbReference type="AlphaFoldDB" id="A0A2K9EBH4"/>
<dbReference type="EMBL" id="NEMB01000003">
    <property type="protein sequence ID" value="PQQ65820.1"/>
    <property type="molecule type" value="Genomic_DNA"/>
</dbReference>
<dbReference type="Gene3D" id="3.30.230.10">
    <property type="match status" value="1"/>
</dbReference>
<dbReference type="OrthoDB" id="9810867at2"/>
<evidence type="ECO:0000256" key="4">
    <source>
        <dbReference type="ARBA" id="ARBA00022801"/>
    </source>
</evidence>
<reference evidence="8 10" key="1">
    <citation type="submission" date="2017-12" db="EMBL/GenBank/DDBJ databases">
        <title>Complete genome sequence of Herbivorax saccincola GGR1, a novel Cellulosome-producing hydrolytic bacterium in a thermophilic biogas plant, established by Illumina and Nanopore MinION sequencing.</title>
        <authorList>
            <person name="Pechtl A."/>
            <person name="Ruckert C."/>
            <person name="Koeck D.E."/>
            <person name="Maus I."/>
            <person name="Winkler A."/>
            <person name="Kalinowski J."/>
            <person name="Puhler A."/>
            <person name="Schwarz W.W."/>
            <person name="Zverlov V.V."/>
            <person name="Schluter A."/>
            <person name="Liebl W."/>
        </authorList>
    </citation>
    <scope>NUCLEOTIDE SEQUENCE [LARGE SCALE GENOMIC DNA]</scope>
    <source>
        <strain evidence="8">GGR1</strain>
        <strain evidence="10">SR1</strain>
    </source>
</reference>
<evidence type="ECO:0000256" key="2">
    <source>
        <dbReference type="ARBA" id="ARBA00022722"/>
    </source>
</evidence>
<dbReference type="InterPro" id="IPR020568">
    <property type="entry name" value="Ribosomal_Su5_D2-typ_SF"/>
</dbReference>
<evidence type="ECO:0000256" key="6">
    <source>
        <dbReference type="HAMAP-Rule" id="MF_00227"/>
    </source>
</evidence>
<dbReference type="PANTHER" id="PTHR33992">
    <property type="entry name" value="RIBONUCLEASE P PROTEIN COMPONENT"/>
    <property type="match status" value="1"/>
</dbReference>
<keyword evidence="5 6" id="KW-0694">RNA-binding</keyword>
<dbReference type="InterPro" id="IPR000100">
    <property type="entry name" value="RNase_P"/>
</dbReference>
<proteinExistence type="inferred from homology"/>
<sequence>MKHTVSLKKNYEFGRVYRRGKFHAGKFLVLYVLKNKLDYNRLGITASRKFGKSTKRNRIRRLIKENYRQMEEMIKPGYDLVIVARKTGELPSYLEVKKEMKFLLKKLNMMVE</sequence>
<organism evidence="8 10">
    <name type="scientific">Acetivibrio saccincola</name>
    <dbReference type="NCBI Taxonomy" id="1677857"/>
    <lineage>
        <taxon>Bacteria</taxon>
        <taxon>Bacillati</taxon>
        <taxon>Bacillota</taxon>
        <taxon>Clostridia</taxon>
        <taxon>Eubacteriales</taxon>
        <taxon>Oscillospiraceae</taxon>
        <taxon>Acetivibrio</taxon>
    </lineage>
</organism>
<dbReference type="EMBL" id="CP025197">
    <property type="protein sequence ID" value="AUG59116.1"/>
    <property type="molecule type" value="Genomic_DNA"/>
</dbReference>
<dbReference type="GO" id="GO:0042781">
    <property type="term" value="F:3'-tRNA processing endoribonuclease activity"/>
    <property type="evidence" value="ECO:0007669"/>
    <property type="project" value="TreeGrafter"/>
</dbReference>
<reference evidence="9 11" key="2">
    <citation type="journal article" date="2018" name="Syst. Appl. Microbiol.">
        <title>Characterization and high-quality draft genome sequence of Herbivorax saccincola A7, an anaerobic, alkaliphilic, thermophilic, cellulolytic, and xylanolytic bacterium.</title>
        <authorList>
            <person name="Aikawa S."/>
            <person name="Baramee S."/>
            <person name="Sermsathanaswadi J."/>
            <person name="Thianheng P."/>
            <person name="Tachaapaikoon C."/>
            <person name="Shikata A."/>
            <person name="Waeonukul R."/>
            <person name="Pason P."/>
            <person name="Ratanakhanokchai K."/>
            <person name="Kosugi A."/>
        </authorList>
    </citation>
    <scope>NUCLEOTIDE SEQUENCE [LARGE SCALE GENOMIC DNA]</scope>
    <source>
        <strain evidence="9 11">A7</strain>
    </source>
</reference>
<evidence type="ECO:0000256" key="1">
    <source>
        <dbReference type="ARBA" id="ARBA00022694"/>
    </source>
</evidence>
<accession>A0A2K9EBH4</accession>
<dbReference type="PANTHER" id="PTHR33992:SF1">
    <property type="entry name" value="RIBONUCLEASE P PROTEIN COMPONENT"/>
    <property type="match status" value="1"/>
</dbReference>
<dbReference type="EC" id="3.1.26.5" evidence="6 7"/>
<keyword evidence="2 6" id="KW-0540">Nuclease</keyword>
<comment type="function">
    <text evidence="6">RNaseP catalyzes the removal of the 5'-leader sequence from pre-tRNA to produce the mature 5'-terminus. It can also cleave other RNA substrates such as 4.5S RNA. The protein component plays an auxiliary but essential role in vivo by binding to the 5'-leader sequence and broadening the substrate specificity of the ribozyme.</text>
</comment>
<keyword evidence="4 6" id="KW-0378">Hydrolase</keyword>
<gene>
    <name evidence="6 8" type="primary">rnpA</name>
    <name evidence="9" type="ORF">B9R14_02910</name>
    <name evidence="8" type="ORF">HVS_16445</name>
</gene>
<comment type="subunit">
    <text evidence="6">Consists of a catalytic RNA component (M1 or rnpB) and a protein subunit.</text>
</comment>
<dbReference type="Proteomes" id="UP000239720">
    <property type="component" value="Unassembled WGS sequence"/>
</dbReference>
<evidence type="ECO:0000256" key="7">
    <source>
        <dbReference type="NCBIfam" id="TIGR00188"/>
    </source>
</evidence>
<dbReference type="SUPFAM" id="SSF54211">
    <property type="entry name" value="Ribosomal protein S5 domain 2-like"/>
    <property type="match status" value="1"/>
</dbReference>
<dbReference type="NCBIfam" id="TIGR00188">
    <property type="entry name" value="rnpA"/>
    <property type="match status" value="1"/>
</dbReference>
<comment type="similarity">
    <text evidence="6">Belongs to the RnpA family.</text>
</comment>
<keyword evidence="3 6" id="KW-0255">Endonuclease</keyword>
<dbReference type="GO" id="GO:0001682">
    <property type="term" value="P:tRNA 5'-leader removal"/>
    <property type="evidence" value="ECO:0007669"/>
    <property type="project" value="UniProtKB-UniRule"/>
</dbReference>
<dbReference type="Pfam" id="PF00825">
    <property type="entry name" value="Ribonuclease_P"/>
    <property type="match status" value="1"/>
</dbReference>
<dbReference type="GO" id="GO:0030677">
    <property type="term" value="C:ribonuclease P complex"/>
    <property type="evidence" value="ECO:0007669"/>
    <property type="project" value="TreeGrafter"/>
</dbReference>
<evidence type="ECO:0000313" key="11">
    <source>
        <dbReference type="Proteomes" id="UP000239720"/>
    </source>
</evidence>
<keyword evidence="10" id="KW-1185">Reference proteome</keyword>
<evidence type="ECO:0000313" key="10">
    <source>
        <dbReference type="Proteomes" id="UP000233534"/>
    </source>
</evidence>
<keyword evidence="1 6" id="KW-0819">tRNA processing</keyword>
<name>A0A2K9EBH4_9FIRM</name>
<evidence type="ECO:0000256" key="3">
    <source>
        <dbReference type="ARBA" id="ARBA00022759"/>
    </source>
</evidence>
<dbReference type="HAMAP" id="MF_00227">
    <property type="entry name" value="RNase_P"/>
    <property type="match status" value="1"/>
</dbReference>
<comment type="catalytic activity">
    <reaction evidence="6">
        <text>Endonucleolytic cleavage of RNA, removing 5'-extranucleotides from tRNA precursor.</text>
        <dbReference type="EC" id="3.1.26.5"/>
    </reaction>
</comment>
<dbReference type="KEGG" id="hsc:HVS_16445"/>